<accession>A0ABQ2K9A8</accession>
<gene>
    <name evidence="2" type="ORF">GCM10011610_18460</name>
</gene>
<proteinExistence type="predicted"/>
<dbReference type="Pfam" id="PF02627">
    <property type="entry name" value="CMD"/>
    <property type="match status" value="1"/>
</dbReference>
<sequence length="191" mass="20955">MRVVNRIRGYAKVVGQARRNRGDLAGWLGRRPQIGVATLTYETALLFSNKLDPRLKELAELKTAGMVACQFCLDIGSAMAHTSGLTRQQITDLPRYRTSDAYTELEKLVIAFAEAMTTTPAVEIDELRDTLLTHLSKAQLTELAASISWENQRARLNQALGVQPTGMADGMVCAMPEPRTEHTGLKAQPGS</sequence>
<dbReference type="Gene3D" id="1.20.1290.10">
    <property type="entry name" value="AhpD-like"/>
    <property type="match status" value="1"/>
</dbReference>
<name>A0ABQ2K9A8_9NOCA</name>
<dbReference type="RefSeq" id="WP_189026060.1">
    <property type="nucleotide sequence ID" value="NZ_BMNE01000002.1"/>
</dbReference>
<dbReference type="EMBL" id="BMNE01000002">
    <property type="protein sequence ID" value="GGN74689.1"/>
    <property type="molecule type" value="Genomic_DNA"/>
</dbReference>
<feature type="domain" description="Carboxymuconolactone decarboxylase-like" evidence="1">
    <location>
        <begin position="37"/>
        <end position="114"/>
    </location>
</feature>
<protein>
    <recommendedName>
        <fullName evidence="1">Carboxymuconolactone decarboxylase-like domain-containing protein</fullName>
    </recommendedName>
</protein>
<keyword evidence="3" id="KW-1185">Reference proteome</keyword>
<evidence type="ECO:0000259" key="1">
    <source>
        <dbReference type="Pfam" id="PF02627"/>
    </source>
</evidence>
<dbReference type="SUPFAM" id="SSF69118">
    <property type="entry name" value="AhpD-like"/>
    <property type="match status" value="1"/>
</dbReference>
<evidence type="ECO:0000313" key="2">
    <source>
        <dbReference type="EMBL" id="GGN74689.1"/>
    </source>
</evidence>
<organism evidence="2 3">
    <name type="scientific">Nocardia rhizosphaerihabitans</name>
    <dbReference type="NCBI Taxonomy" id="1691570"/>
    <lineage>
        <taxon>Bacteria</taxon>
        <taxon>Bacillati</taxon>
        <taxon>Actinomycetota</taxon>
        <taxon>Actinomycetes</taxon>
        <taxon>Mycobacteriales</taxon>
        <taxon>Nocardiaceae</taxon>
        <taxon>Nocardia</taxon>
    </lineage>
</organism>
<dbReference type="PANTHER" id="PTHR34846">
    <property type="entry name" value="4-CARBOXYMUCONOLACTONE DECARBOXYLASE FAMILY PROTEIN (AFU_ORTHOLOGUE AFUA_6G11590)"/>
    <property type="match status" value="1"/>
</dbReference>
<dbReference type="InterPro" id="IPR003779">
    <property type="entry name" value="CMD-like"/>
</dbReference>
<dbReference type="InterPro" id="IPR029032">
    <property type="entry name" value="AhpD-like"/>
</dbReference>
<comment type="caution">
    <text evidence="2">The sequence shown here is derived from an EMBL/GenBank/DDBJ whole genome shotgun (WGS) entry which is preliminary data.</text>
</comment>
<dbReference type="PANTHER" id="PTHR34846:SF10">
    <property type="entry name" value="CYTOPLASMIC PROTEIN"/>
    <property type="match status" value="1"/>
</dbReference>
<evidence type="ECO:0000313" key="3">
    <source>
        <dbReference type="Proteomes" id="UP000658127"/>
    </source>
</evidence>
<reference evidence="3" key="1">
    <citation type="journal article" date="2019" name="Int. J. Syst. Evol. Microbiol.">
        <title>The Global Catalogue of Microorganisms (GCM) 10K type strain sequencing project: providing services to taxonomists for standard genome sequencing and annotation.</title>
        <authorList>
            <consortium name="The Broad Institute Genomics Platform"/>
            <consortium name="The Broad Institute Genome Sequencing Center for Infectious Disease"/>
            <person name="Wu L."/>
            <person name="Ma J."/>
        </authorList>
    </citation>
    <scope>NUCLEOTIDE SEQUENCE [LARGE SCALE GENOMIC DNA]</scope>
    <source>
        <strain evidence="3">CGMCC 4.7329</strain>
    </source>
</reference>
<dbReference type="Proteomes" id="UP000658127">
    <property type="component" value="Unassembled WGS sequence"/>
</dbReference>